<dbReference type="PANTHER" id="PTHR33744:SF1">
    <property type="entry name" value="DNA-BINDING TRANSCRIPTIONAL ACTIVATOR ADER"/>
    <property type="match status" value="1"/>
</dbReference>
<evidence type="ECO:0000259" key="2">
    <source>
        <dbReference type="Pfam" id="PF13556"/>
    </source>
</evidence>
<dbReference type="InterPro" id="IPR029016">
    <property type="entry name" value="GAF-like_dom_sf"/>
</dbReference>
<comment type="caution">
    <text evidence="4">The sequence shown here is derived from an EMBL/GenBank/DDBJ whole genome shotgun (WGS) entry which is preliminary data.</text>
</comment>
<evidence type="ECO:0000313" key="4">
    <source>
        <dbReference type="EMBL" id="SFQ83248.1"/>
    </source>
</evidence>
<feature type="domain" description="CdaR GGDEF-like" evidence="3">
    <location>
        <begin position="173"/>
        <end position="294"/>
    </location>
</feature>
<keyword evidence="4" id="KW-0238">DNA-binding</keyword>
<dbReference type="Pfam" id="PF17853">
    <property type="entry name" value="GGDEF_2"/>
    <property type="match status" value="1"/>
</dbReference>
<dbReference type="GO" id="GO:0003677">
    <property type="term" value="F:DNA binding"/>
    <property type="evidence" value="ECO:0007669"/>
    <property type="project" value="UniProtKB-KW"/>
</dbReference>
<dbReference type="PANTHER" id="PTHR33744">
    <property type="entry name" value="CARBOHYDRATE DIACID REGULATOR"/>
    <property type="match status" value="1"/>
</dbReference>
<evidence type="ECO:0000256" key="1">
    <source>
        <dbReference type="ARBA" id="ARBA00006754"/>
    </source>
</evidence>
<accession>A0A1I6BQM3</accession>
<dbReference type="EMBL" id="FOXX01000012">
    <property type="protein sequence ID" value="SFQ83248.1"/>
    <property type="molecule type" value="Genomic_DNA"/>
</dbReference>
<dbReference type="InterPro" id="IPR025736">
    <property type="entry name" value="PucR_C-HTH_dom"/>
</dbReference>
<dbReference type="GeneID" id="93712595"/>
<name>A0A1I6BQM3_9BACI</name>
<gene>
    <name evidence="4" type="ORF">SAMN02745910_04026</name>
</gene>
<dbReference type="InterPro" id="IPR042070">
    <property type="entry name" value="PucR_C-HTH_sf"/>
</dbReference>
<dbReference type="Pfam" id="PF13556">
    <property type="entry name" value="HTH_30"/>
    <property type="match status" value="1"/>
</dbReference>
<sequence>MSIKQHDPFQSNFDSLDEFADHISDVLKCPITIEDANHRLLAYSTHQDEIDPARISTIIGRRVPEKVINNLWKQGAIPALLQSREPIRVENINEIGLGNRVAISIWKNDEVLGFIWALEVYHKLQDSELILLKSAAKAAKNKLLQLQIRKNKKEERSQELFWKILTNHVKESDDVHMQFQQVQLTPPTLFSVLVFRFHQEITDDMERKLSYLLQTTQQVQVSLYTTDFNKLILLISLKDRSQPLQQCENFIEHFTKQTVERFNLSLADASSGNIYESLDCISKSYKEALTVLSIKKRFPKETQSIYTYQSLGIYQFLDVLLEKRQRDGFTNQTVEKLVSYDRKHQSNLVETIEIFLDRDQNLHEAAKALNIHINTLNYRLKRIQEIGELNLKNPNQKITLYLDIKLARYAESLHL</sequence>
<dbReference type="InterPro" id="IPR051448">
    <property type="entry name" value="CdaR-like_regulators"/>
</dbReference>
<evidence type="ECO:0000259" key="3">
    <source>
        <dbReference type="Pfam" id="PF17853"/>
    </source>
</evidence>
<comment type="similarity">
    <text evidence="1">Belongs to the CdaR family.</text>
</comment>
<keyword evidence="5" id="KW-1185">Reference proteome</keyword>
<evidence type="ECO:0000313" key="5">
    <source>
        <dbReference type="Proteomes" id="UP000182762"/>
    </source>
</evidence>
<reference evidence="4 5" key="1">
    <citation type="submission" date="2016-10" db="EMBL/GenBank/DDBJ databases">
        <authorList>
            <person name="Varghese N."/>
            <person name="Submissions S."/>
        </authorList>
    </citation>
    <scope>NUCLEOTIDE SEQUENCE [LARGE SCALE GENOMIC DNA]</scope>
    <source>
        <strain evidence="4 5">DSM 13796</strain>
    </source>
</reference>
<organism evidence="4 5">
    <name type="scientific">Priestia endophytica DSM 13796</name>
    <dbReference type="NCBI Taxonomy" id="1121089"/>
    <lineage>
        <taxon>Bacteria</taxon>
        <taxon>Bacillati</taxon>
        <taxon>Bacillota</taxon>
        <taxon>Bacilli</taxon>
        <taxon>Bacillales</taxon>
        <taxon>Bacillaceae</taxon>
        <taxon>Priestia</taxon>
    </lineage>
</organism>
<dbReference type="RefSeq" id="WP_061804849.1">
    <property type="nucleotide sequence ID" value="NZ_FOXX01000012.1"/>
</dbReference>
<proteinExistence type="inferred from homology"/>
<dbReference type="Proteomes" id="UP000182762">
    <property type="component" value="Unassembled WGS sequence"/>
</dbReference>
<dbReference type="InterPro" id="IPR041522">
    <property type="entry name" value="CdaR_GGDEF"/>
</dbReference>
<feature type="domain" description="PucR C-terminal helix-turn-helix" evidence="2">
    <location>
        <begin position="348"/>
        <end position="405"/>
    </location>
</feature>
<dbReference type="Gene3D" id="1.10.10.2840">
    <property type="entry name" value="PucR C-terminal helix-turn-helix domain"/>
    <property type="match status" value="1"/>
</dbReference>
<dbReference type="Gene3D" id="3.30.450.40">
    <property type="match status" value="1"/>
</dbReference>
<protein>
    <submittedName>
        <fullName evidence="4">DNA-binding transcriptional regulator, PucR family</fullName>
    </submittedName>
</protein>